<feature type="signal peptide" evidence="2">
    <location>
        <begin position="1"/>
        <end position="20"/>
    </location>
</feature>
<keyword evidence="4" id="KW-1185">Reference proteome</keyword>
<dbReference type="KEGG" id="cate:C2869_09620"/>
<feature type="compositionally biased region" description="Basic and acidic residues" evidence="1">
    <location>
        <begin position="104"/>
        <end position="117"/>
    </location>
</feature>
<feature type="region of interest" description="Disordered" evidence="1">
    <location>
        <begin position="91"/>
        <end position="117"/>
    </location>
</feature>
<dbReference type="RefSeq" id="WP_108602730.1">
    <property type="nucleotide sequence ID" value="NZ_CP026604.1"/>
</dbReference>
<proteinExistence type="predicted"/>
<sequence>MRTLVFVLFASTLMMPNAHANSFRSGVLEGFKEKCLARYKNKDIDENKAIEICQCETKVLDDNNSSWDFIVLGVKSAIGSDVKNTEKAKAIRKDMAKCRQPKNKKTEPQAPKKDERV</sequence>
<evidence type="ECO:0000256" key="1">
    <source>
        <dbReference type="SAM" id="MobiDB-lite"/>
    </source>
</evidence>
<accession>A0A2S0VR67</accession>
<feature type="chain" id="PRO_5015714167" evidence="2">
    <location>
        <begin position="21"/>
        <end position="117"/>
    </location>
</feature>
<evidence type="ECO:0000256" key="2">
    <source>
        <dbReference type="SAM" id="SignalP"/>
    </source>
</evidence>
<keyword evidence="2" id="KW-0732">Signal</keyword>
<evidence type="ECO:0000313" key="3">
    <source>
        <dbReference type="EMBL" id="AWB66672.1"/>
    </source>
</evidence>
<reference evidence="3 4" key="1">
    <citation type="submission" date="2018-01" db="EMBL/GenBank/DDBJ databases">
        <title>Genome sequence of a Cantenovulum-like bacteria.</title>
        <authorList>
            <person name="Tan W.R."/>
            <person name="Lau N.-S."/>
            <person name="Go F."/>
            <person name="Amirul A.-A.A."/>
        </authorList>
    </citation>
    <scope>NUCLEOTIDE SEQUENCE [LARGE SCALE GENOMIC DNA]</scope>
    <source>
        <strain evidence="3 4">CCB-QB4</strain>
    </source>
</reference>
<name>A0A2S0VR67_9ALTE</name>
<dbReference type="EMBL" id="CP026604">
    <property type="protein sequence ID" value="AWB66672.1"/>
    <property type="molecule type" value="Genomic_DNA"/>
</dbReference>
<evidence type="ECO:0000313" key="4">
    <source>
        <dbReference type="Proteomes" id="UP000244441"/>
    </source>
</evidence>
<gene>
    <name evidence="3" type="ORF">C2869_09620</name>
</gene>
<dbReference type="AlphaFoldDB" id="A0A2S0VR67"/>
<dbReference type="Proteomes" id="UP000244441">
    <property type="component" value="Chromosome"/>
</dbReference>
<organism evidence="3 4">
    <name type="scientific">Saccharobesus litoralis</name>
    <dbReference type="NCBI Taxonomy" id="2172099"/>
    <lineage>
        <taxon>Bacteria</taxon>
        <taxon>Pseudomonadati</taxon>
        <taxon>Pseudomonadota</taxon>
        <taxon>Gammaproteobacteria</taxon>
        <taxon>Alteromonadales</taxon>
        <taxon>Alteromonadaceae</taxon>
        <taxon>Saccharobesus</taxon>
    </lineage>
</organism>
<protein>
    <submittedName>
        <fullName evidence="3">Uncharacterized protein</fullName>
    </submittedName>
</protein>